<dbReference type="EMBL" id="CDMZ01003401">
    <property type="protein sequence ID" value="CEM46224.1"/>
    <property type="molecule type" value="Genomic_DNA"/>
</dbReference>
<evidence type="ECO:0000313" key="1">
    <source>
        <dbReference type="EMBL" id="CEM46224.1"/>
    </source>
</evidence>
<protein>
    <submittedName>
        <fullName evidence="1">Uncharacterized protein</fullName>
    </submittedName>
</protein>
<accession>A0A0G4HPL0</accession>
<gene>
    <name evidence="1" type="ORF">Cvel_29915</name>
</gene>
<feature type="non-terminal residue" evidence="1">
    <location>
        <position position="1"/>
    </location>
</feature>
<dbReference type="AlphaFoldDB" id="A0A0G4HPL0"/>
<name>A0A0G4HPL0_9ALVE</name>
<reference evidence="1" key="1">
    <citation type="submission" date="2014-11" db="EMBL/GenBank/DDBJ databases">
        <authorList>
            <person name="Otto D Thomas"/>
            <person name="Naeem Raeece"/>
        </authorList>
    </citation>
    <scope>NUCLEOTIDE SEQUENCE</scope>
</reference>
<sequence>VVVRRSDRQRVHPKRRQEAYSSKFLRLTAALERGGLGAVEELDFEGCGIHGAGAEKVNDAAKKANPKMKVMGLDDGNRPEYALH</sequence>
<organism evidence="1">
    <name type="scientific">Chromera velia CCMP2878</name>
    <dbReference type="NCBI Taxonomy" id="1169474"/>
    <lineage>
        <taxon>Eukaryota</taxon>
        <taxon>Sar</taxon>
        <taxon>Alveolata</taxon>
        <taxon>Colpodellida</taxon>
        <taxon>Chromeraceae</taxon>
        <taxon>Chromera</taxon>
    </lineage>
</organism>
<proteinExistence type="predicted"/>
<dbReference type="VEuPathDB" id="CryptoDB:Cvel_29915"/>